<dbReference type="SFLD" id="SFLDS00003">
    <property type="entry name" value="Haloacid_Dehalogenase"/>
    <property type="match status" value="1"/>
</dbReference>
<dbReference type="InterPro" id="IPR050793">
    <property type="entry name" value="CMP-NeuNAc_synthase"/>
</dbReference>
<gene>
    <name evidence="13" type="ORF">L861_00540</name>
</gene>
<organism evidence="13 14">
    <name type="scientific">Litchfieldella anticariensis (strain DSM 16096 / CECT 5854 / CIP 108499 / LMG 22089 / FP35)</name>
    <name type="common">Halomonas anticariensis</name>
    <dbReference type="NCBI Taxonomy" id="1121939"/>
    <lineage>
        <taxon>Bacteria</taxon>
        <taxon>Pseudomonadati</taxon>
        <taxon>Pseudomonadota</taxon>
        <taxon>Gammaproteobacteria</taxon>
        <taxon>Oceanospirillales</taxon>
        <taxon>Halomonadaceae</taxon>
        <taxon>Litchfieldella</taxon>
    </lineage>
</organism>
<feature type="binding site" evidence="12">
    <location>
        <position position="25"/>
    </location>
    <ligand>
        <name>Mg(2+)</name>
        <dbReference type="ChEBI" id="CHEBI:18420"/>
    </ligand>
</feature>
<evidence type="ECO:0000256" key="10">
    <source>
        <dbReference type="ARBA" id="ARBA00031051"/>
    </source>
</evidence>
<evidence type="ECO:0000256" key="3">
    <source>
        <dbReference type="ARBA" id="ARBA00005893"/>
    </source>
</evidence>
<dbReference type="EMBL" id="ASTJ01000011">
    <property type="protein sequence ID" value="EPC03817.1"/>
    <property type="molecule type" value="Genomic_DNA"/>
</dbReference>
<comment type="function">
    <text evidence="11">Catalyzes the hydrolysis of 3-deoxy-D-manno-octulosonate 8-phosphate (KDO 8-P) to 3-deoxy-D-manno-octulosonate (KDO) and inorganic phosphate.</text>
</comment>
<dbReference type="GO" id="GO:0019143">
    <property type="term" value="F:3-deoxy-manno-octulosonate-8-phosphatase activity"/>
    <property type="evidence" value="ECO:0007669"/>
    <property type="project" value="UniProtKB-UniRule"/>
</dbReference>
<evidence type="ECO:0000256" key="5">
    <source>
        <dbReference type="ARBA" id="ARBA00013066"/>
    </source>
</evidence>
<dbReference type="GO" id="GO:0009103">
    <property type="term" value="P:lipopolysaccharide biosynthetic process"/>
    <property type="evidence" value="ECO:0007669"/>
    <property type="project" value="UniProtKB-UniRule"/>
</dbReference>
<dbReference type="PIRSF" id="PIRSF006118">
    <property type="entry name" value="KDO8-P_Ptase"/>
    <property type="match status" value="1"/>
</dbReference>
<evidence type="ECO:0000256" key="8">
    <source>
        <dbReference type="ARBA" id="ARBA00022801"/>
    </source>
</evidence>
<dbReference type="SFLD" id="SFLDG01136">
    <property type="entry name" value="C1.6:_Phosphoserine_Phosphatas"/>
    <property type="match status" value="1"/>
</dbReference>
<keyword evidence="14" id="KW-1185">Reference proteome</keyword>
<dbReference type="PATRIC" id="fig|1121939.11.peg.91"/>
<comment type="similarity">
    <text evidence="3 11">Belongs to the KdsC family.</text>
</comment>
<accession>S2KP07</accession>
<evidence type="ECO:0000256" key="2">
    <source>
        <dbReference type="ARBA" id="ARBA00001946"/>
    </source>
</evidence>
<evidence type="ECO:0000256" key="4">
    <source>
        <dbReference type="ARBA" id="ARBA00011881"/>
    </source>
</evidence>
<dbReference type="NCBIfam" id="TIGR01670">
    <property type="entry name" value="KdsC-phosphatas"/>
    <property type="match status" value="1"/>
</dbReference>
<evidence type="ECO:0000256" key="1">
    <source>
        <dbReference type="ARBA" id="ARBA00000898"/>
    </source>
</evidence>
<evidence type="ECO:0000256" key="9">
    <source>
        <dbReference type="ARBA" id="ARBA00022842"/>
    </source>
</evidence>
<name>S2KP07_LITA3</name>
<dbReference type="RefSeq" id="WP_016414549.1">
    <property type="nucleotide sequence ID" value="NZ_AUAB01000014.1"/>
</dbReference>
<dbReference type="FunFam" id="3.40.50.1000:FF:000029">
    <property type="entry name" value="3-deoxy-D-manno-octulosonate 8-phosphate phosphatase KdsC"/>
    <property type="match status" value="1"/>
</dbReference>
<dbReference type="AlphaFoldDB" id="S2KP07"/>
<proteinExistence type="inferred from homology"/>
<dbReference type="PANTHER" id="PTHR21485">
    <property type="entry name" value="HAD SUPERFAMILY MEMBERS CMAS AND KDSC"/>
    <property type="match status" value="1"/>
</dbReference>
<dbReference type="GO" id="GO:0008781">
    <property type="term" value="F:N-acylneuraminate cytidylyltransferase activity"/>
    <property type="evidence" value="ECO:0007669"/>
    <property type="project" value="TreeGrafter"/>
</dbReference>
<keyword evidence="8 11" id="KW-0378">Hydrolase</keyword>
<dbReference type="PANTHER" id="PTHR21485:SF3">
    <property type="entry name" value="N-ACYLNEURAMINATE CYTIDYLYLTRANSFERASE"/>
    <property type="match status" value="1"/>
</dbReference>
<keyword evidence="7 11" id="KW-0479">Metal-binding</keyword>
<comment type="caution">
    <text evidence="13">The sequence shown here is derived from an EMBL/GenBank/DDBJ whole genome shotgun (WGS) entry which is preliminary data.</text>
</comment>
<dbReference type="Pfam" id="PF08282">
    <property type="entry name" value="Hydrolase_3"/>
    <property type="match status" value="1"/>
</dbReference>
<evidence type="ECO:0000256" key="7">
    <source>
        <dbReference type="ARBA" id="ARBA00022723"/>
    </source>
</evidence>
<dbReference type="CDD" id="cd01630">
    <property type="entry name" value="HAD_KDO-like"/>
    <property type="match status" value="1"/>
</dbReference>
<dbReference type="InterPro" id="IPR023214">
    <property type="entry name" value="HAD_sf"/>
</dbReference>
<keyword evidence="9 11" id="KW-0460">Magnesium</keyword>
<evidence type="ECO:0000256" key="11">
    <source>
        <dbReference type="PIRNR" id="PIRNR006118"/>
    </source>
</evidence>
<dbReference type="SFLD" id="SFLDG01138">
    <property type="entry name" value="C1.6.2:_Deoxy-d-mannose-octulo"/>
    <property type="match status" value="1"/>
</dbReference>
<evidence type="ECO:0000313" key="13">
    <source>
        <dbReference type="EMBL" id="EPC03817.1"/>
    </source>
</evidence>
<dbReference type="Proteomes" id="UP000014463">
    <property type="component" value="Unassembled WGS sequence"/>
</dbReference>
<comment type="catalytic activity">
    <reaction evidence="1 11">
        <text>3-deoxy-alpha-D-manno-2-octulosonate-8-phosphate + H2O = 3-deoxy-alpha-D-manno-oct-2-ulosonate + phosphate</text>
        <dbReference type="Rhea" id="RHEA:11500"/>
        <dbReference type="ChEBI" id="CHEBI:15377"/>
        <dbReference type="ChEBI" id="CHEBI:43474"/>
        <dbReference type="ChEBI" id="CHEBI:85985"/>
        <dbReference type="ChEBI" id="CHEBI:85986"/>
        <dbReference type="EC" id="3.1.3.45"/>
    </reaction>
</comment>
<dbReference type="InterPro" id="IPR036412">
    <property type="entry name" value="HAD-like_sf"/>
</dbReference>
<dbReference type="GO" id="GO:0046872">
    <property type="term" value="F:metal ion binding"/>
    <property type="evidence" value="ECO:0007669"/>
    <property type="project" value="UniProtKB-UniRule"/>
</dbReference>
<dbReference type="SUPFAM" id="SSF56784">
    <property type="entry name" value="HAD-like"/>
    <property type="match status" value="1"/>
</dbReference>
<evidence type="ECO:0000256" key="12">
    <source>
        <dbReference type="PIRSR" id="PIRSR006118-2"/>
    </source>
</evidence>
<dbReference type="EC" id="3.1.3.45" evidence="5 11"/>
<keyword evidence="11" id="KW-0448">Lipopolysaccharide biosynthesis</keyword>
<comment type="cofactor">
    <cofactor evidence="2 11 12">
        <name>Mg(2+)</name>
        <dbReference type="ChEBI" id="CHEBI:18420"/>
    </cofactor>
</comment>
<dbReference type="InterPro" id="IPR010023">
    <property type="entry name" value="KdsC_fam"/>
</dbReference>
<dbReference type="OrthoDB" id="9805604at2"/>
<dbReference type="Gene3D" id="3.40.50.1000">
    <property type="entry name" value="HAD superfamily/HAD-like"/>
    <property type="match status" value="1"/>
</dbReference>
<reference evidence="13 14" key="1">
    <citation type="journal article" date="2013" name="Genome Announc.">
        <title>Draft genome sequence of the moderately halophilic gammaproteobacterium Halomonas anticariensis FP35.</title>
        <authorList>
            <person name="Tahrioui A."/>
            <person name="Quesada E."/>
            <person name="Llamas I."/>
        </authorList>
    </citation>
    <scope>NUCLEOTIDE SEQUENCE [LARGE SCALE GENOMIC DNA]</scope>
    <source>
        <strain evidence="14">DSM 16096 / CECT 5854 / LMG 22089 / FP35</strain>
    </source>
</reference>
<comment type="subunit">
    <text evidence="4 11">Homotetramer.</text>
</comment>
<protein>
    <recommendedName>
        <fullName evidence="6 11">3-deoxy-D-manno-octulosonate 8-phosphate phosphatase KdsC</fullName>
        <ecNumber evidence="5 11">3.1.3.45</ecNumber>
    </recommendedName>
    <alternativeName>
        <fullName evidence="10 11">KDO 8-P phosphatase</fullName>
    </alternativeName>
</protein>
<sequence>MTLDTSLVDSDLIDRARQIRLLALDVDGVLSDGRLYFQTDGLEIKAFYTQDGHGIKLLRQAGLEVALITGRDSPMVSRRAAALGIDHVHQGRDDKLDTLRQLCEHLGLSLDQTAYCGDDLPDLAAIKRCGLGISVPNAPAYIRSHADWVTERQGGHGAVREICDALLEAQGHWGAVVDTYLHGKR</sequence>
<dbReference type="STRING" id="1121939.L861_00540"/>
<evidence type="ECO:0000256" key="6">
    <source>
        <dbReference type="ARBA" id="ARBA00020092"/>
    </source>
</evidence>
<feature type="binding site" evidence="12">
    <location>
        <position position="118"/>
    </location>
    <ligand>
        <name>Mg(2+)</name>
        <dbReference type="ChEBI" id="CHEBI:18420"/>
    </ligand>
</feature>
<dbReference type="eggNOG" id="COG1778">
    <property type="taxonomic scope" value="Bacteria"/>
</dbReference>
<feature type="binding site" evidence="12">
    <location>
        <position position="27"/>
    </location>
    <ligand>
        <name>substrate</name>
    </ligand>
</feature>
<evidence type="ECO:0000313" key="14">
    <source>
        <dbReference type="Proteomes" id="UP000014463"/>
    </source>
</evidence>